<keyword evidence="2" id="KW-0547">Nucleotide-binding</keyword>
<dbReference type="Gene3D" id="3.30.1330.30">
    <property type="match status" value="1"/>
</dbReference>
<dbReference type="InterPro" id="IPR000795">
    <property type="entry name" value="T_Tr_GTP-bd_dom"/>
</dbReference>
<dbReference type="SUPFAM" id="SSF55315">
    <property type="entry name" value="L30e-like"/>
    <property type="match status" value="1"/>
</dbReference>
<keyword evidence="5" id="KW-0251">Elongation factor</keyword>
<dbReference type="VEuPathDB" id="TrichDB:TRFO_27138"/>
<evidence type="ECO:0000256" key="1">
    <source>
        <dbReference type="ARBA" id="ARBA00022490"/>
    </source>
</evidence>
<keyword evidence="1" id="KW-0963">Cytoplasm</keyword>
<proteinExistence type="predicted"/>
<keyword evidence="3" id="KW-0342">GTP-binding</keyword>
<dbReference type="VEuPathDB" id="TrichDB:TRFO_05862"/>
<dbReference type="AlphaFoldDB" id="F8QX95"/>
<dbReference type="PANTHER" id="PTHR23115">
    <property type="entry name" value="TRANSLATION FACTOR"/>
    <property type="match status" value="1"/>
</dbReference>
<sequence>MVSAKSPSLAVSPRALTSTVKAIVKGKAKIVFLADDCDNKDFKALITGLCKKYDVKLQSVPQKQVLGKALGLTTLRHDGSVRRQINCGACAIIKYGSVITAEVEEFRNAFDPAPVEAARGKEHINIVVIGHVDAGKSTTTGHLIYKCGGIDKRKLAQIEKEAEQLGKGSFKYAFVMDSLKAERERGITIDISLWKFESPKYFFTIIDAPGHRDFIKNMITGTSQADAAVLVIDSTRGGFEAGIAEQGQTREHALLAFTLGIKQVIIAVNKVDDSTVNYSQERFNEIKGEMTRVLTNIGYKPDQFKFVPISGFKGDNMTEKSANLGWWNGGTLLETLDTLQPPKRPFDRPLRLPI</sequence>
<dbReference type="SUPFAM" id="SSF52540">
    <property type="entry name" value="P-loop containing nucleoside triphosphate hydrolases"/>
    <property type="match status" value="1"/>
</dbReference>
<dbReference type="Pfam" id="PF00009">
    <property type="entry name" value="GTP_EFTU"/>
    <property type="match status" value="1"/>
</dbReference>
<reference evidence="5" key="1">
    <citation type="journal article" date="2011" name="PLoS ONE">
        <title>Phylogeny of Parasitic Parabasalia and Free-Living Relatives Inferred from Conventional Markers vs. Rpb1, a Single-Copy Gene.</title>
        <authorList>
            <person name="Malik S.-B."/>
            <person name="Brochu C.D."/>
            <person name="Bilic I."/>
            <person name="Yuan J."/>
            <person name="Hess M."/>
            <person name="Logsdon J.M.Jr."/>
            <person name="Carlton J.M."/>
        </authorList>
    </citation>
    <scope>NUCLEOTIDE SEQUENCE</scope>
    <source>
        <strain evidence="5">KV-1</strain>
    </source>
</reference>
<dbReference type="InterPro" id="IPR004038">
    <property type="entry name" value="Ribosomal_eL8/eL30/eS12/Gad45"/>
</dbReference>
<dbReference type="CDD" id="cd01883">
    <property type="entry name" value="EF1_alpha"/>
    <property type="match status" value="1"/>
</dbReference>
<dbReference type="PROSITE" id="PS51722">
    <property type="entry name" value="G_TR_2"/>
    <property type="match status" value="1"/>
</dbReference>
<dbReference type="InterPro" id="IPR050100">
    <property type="entry name" value="TRAFAC_GTPase_members"/>
</dbReference>
<dbReference type="Gene3D" id="3.40.50.300">
    <property type="entry name" value="P-loop containing nucleotide triphosphate hydrolases"/>
    <property type="match status" value="1"/>
</dbReference>
<dbReference type="EMBL" id="HM217356">
    <property type="protein sequence ID" value="AEC03349.1"/>
    <property type="molecule type" value="Genomic_DNA"/>
</dbReference>
<evidence type="ECO:0000256" key="3">
    <source>
        <dbReference type="ARBA" id="ARBA00023134"/>
    </source>
</evidence>
<evidence type="ECO:0000259" key="4">
    <source>
        <dbReference type="PROSITE" id="PS51722"/>
    </source>
</evidence>
<dbReference type="GO" id="GO:0005525">
    <property type="term" value="F:GTP binding"/>
    <property type="evidence" value="ECO:0007669"/>
    <property type="project" value="UniProtKB-KW"/>
</dbReference>
<dbReference type="Pfam" id="PF01248">
    <property type="entry name" value="Ribosomal_L7Ae"/>
    <property type="match status" value="1"/>
</dbReference>
<dbReference type="InterPro" id="IPR027417">
    <property type="entry name" value="P-loop_NTPase"/>
</dbReference>
<accession>F8QX95</accession>
<dbReference type="FunFam" id="3.40.50.300:FF:000255">
    <property type="entry name" value="Elongation factor 1-alpha"/>
    <property type="match status" value="1"/>
</dbReference>
<dbReference type="InterPro" id="IPR031157">
    <property type="entry name" value="G_TR_CS"/>
</dbReference>
<dbReference type="GO" id="GO:0003924">
    <property type="term" value="F:GTPase activity"/>
    <property type="evidence" value="ECO:0007669"/>
    <property type="project" value="InterPro"/>
</dbReference>
<protein>
    <submittedName>
        <fullName evidence="5">Elongation factor 1 alpha</fullName>
    </submittedName>
</protein>
<organism evidence="5">
    <name type="scientific">Tritrichomonas foetus</name>
    <name type="common">Trichomonas foetus</name>
    <name type="synonym">Tritrichomonas suis</name>
    <dbReference type="NCBI Taxonomy" id="56690"/>
    <lineage>
        <taxon>Eukaryota</taxon>
        <taxon>Metamonada</taxon>
        <taxon>Parabasalia</taxon>
        <taxon>Tritrichomonadida</taxon>
        <taxon>Tritrichomonadidae</taxon>
        <taxon>Tritrichomonas</taxon>
    </lineage>
</organism>
<feature type="domain" description="Tr-type G" evidence="4">
    <location>
        <begin position="121"/>
        <end position="346"/>
    </location>
</feature>
<evidence type="ECO:0000256" key="2">
    <source>
        <dbReference type="ARBA" id="ARBA00022741"/>
    </source>
</evidence>
<evidence type="ECO:0000313" key="5">
    <source>
        <dbReference type="EMBL" id="AEC03349.1"/>
    </source>
</evidence>
<gene>
    <name evidence="5" type="primary">EF1-alpha-Tf1</name>
</gene>
<dbReference type="GO" id="GO:0003746">
    <property type="term" value="F:translation elongation factor activity"/>
    <property type="evidence" value="ECO:0007669"/>
    <property type="project" value="UniProtKB-KW"/>
</dbReference>
<keyword evidence="5" id="KW-0648">Protein biosynthesis</keyword>
<dbReference type="PRINTS" id="PR00315">
    <property type="entry name" value="ELONGATNFCT"/>
</dbReference>
<name>F8QX95_TRIFO</name>
<dbReference type="PROSITE" id="PS00301">
    <property type="entry name" value="G_TR_1"/>
    <property type="match status" value="1"/>
</dbReference>
<dbReference type="InterPro" id="IPR029064">
    <property type="entry name" value="Ribosomal_eL30-like_sf"/>
</dbReference>
<feature type="non-terminal residue" evidence="5">
    <location>
        <position position="354"/>
    </location>
</feature>